<protein>
    <submittedName>
        <fullName evidence="1">Uncharacterized protein</fullName>
    </submittedName>
</protein>
<dbReference type="GeneID" id="66936465"/>
<accession>A0A9P3BWT0</accession>
<reference evidence="1 2" key="1">
    <citation type="submission" date="2021-02" db="EMBL/GenBank/DDBJ databases">
        <title>Pan-genome distribution and transcriptional activeness of fungal secondary metabolism genes in Aspergillus section Fumigati.</title>
        <authorList>
            <person name="Takahashi H."/>
            <person name="Umemura M."/>
            <person name="Ninomiya A."/>
            <person name="Kusuya Y."/>
            <person name="Urayama S."/>
            <person name="Shimizu M."/>
            <person name="Watanabe A."/>
            <person name="Kamei K."/>
            <person name="Yaguchi T."/>
            <person name="Hagiwara D."/>
        </authorList>
    </citation>
    <scope>NUCLEOTIDE SEQUENCE [LARGE SCALE GENOMIC DNA]</scope>
    <source>
        <strain evidence="1 2">IFM 47045</strain>
    </source>
</reference>
<organism evidence="1 2">
    <name type="scientific">Aspergillus viridinutans</name>
    <dbReference type="NCBI Taxonomy" id="75553"/>
    <lineage>
        <taxon>Eukaryota</taxon>
        <taxon>Fungi</taxon>
        <taxon>Dikarya</taxon>
        <taxon>Ascomycota</taxon>
        <taxon>Pezizomycotina</taxon>
        <taxon>Eurotiomycetes</taxon>
        <taxon>Eurotiomycetidae</taxon>
        <taxon>Eurotiales</taxon>
        <taxon>Aspergillaceae</taxon>
        <taxon>Aspergillus</taxon>
        <taxon>Aspergillus subgen. Fumigati</taxon>
    </lineage>
</organism>
<dbReference type="InterPro" id="IPR001227">
    <property type="entry name" value="Ac_transferase_dom_sf"/>
</dbReference>
<dbReference type="Gene3D" id="3.40.366.10">
    <property type="entry name" value="Malonyl-Coenzyme A Acyl Carrier Protein, domain 2"/>
    <property type="match status" value="1"/>
</dbReference>
<comment type="caution">
    <text evidence="1">The sequence shown here is derived from an EMBL/GenBank/DDBJ whole genome shotgun (WGS) entry which is preliminary data.</text>
</comment>
<proteinExistence type="predicted"/>
<keyword evidence="2" id="KW-1185">Reference proteome</keyword>
<evidence type="ECO:0000313" key="2">
    <source>
        <dbReference type="Proteomes" id="UP000710440"/>
    </source>
</evidence>
<gene>
    <name evidence="1" type="ORF">Aspvir_008483</name>
</gene>
<evidence type="ECO:0000313" key="1">
    <source>
        <dbReference type="EMBL" id="GIK04400.1"/>
    </source>
</evidence>
<dbReference type="RefSeq" id="XP_043127586.1">
    <property type="nucleotide sequence ID" value="XM_043271651.1"/>
</dbReference>
<name>A0A9P3BWT0_ASPVI</name>
<sequence>MAQRPAGKPATTTGSSATQKECKAKLLDIFTVHGAQWTQTGAQLVETSKYASDILNKLDAELANLPNEKDRPDCTLREELLADANKFMVGDVATKEQKNQFAKVDICNTGY</sequence>
<dbReference type="Proteomes" id="UP000710440">
    <property type="component" value="Unassembled WGS sequence"/>
</dbReference>
<dbReference type="AlphaFoldDB" id="A0A9P3BWT0"/>
<dbReference type="EMBL" id="BOPL01000006">
    <property type="protein sequence ID" value="GIK04400.1"/>
    <property type="molecule type" value="Genomic_DNA"/>
</dbReference>
<dbReference type="GO" id="GO:0016740">
    <property type="term" value="F:transferase activity"/>
    <property type="evidence" value="ECO:0007669"/>
    <property type="project" value="InterPro"/>
</dbReference>